<dbReference type="EMBL" id="QXWK01000005">
    <property type="protein sequence ID" value="NBH60796.1"/>
    <property type="molecule type" value="Genomic_DNA"/>
</dbReference>
<dbReference type="Pfam" id="PF17782">
    <property type="entry name" value="WHD_DprA"/>
    <property type="match status" value="1"/>
</dbReference>
<dbReference type="NCBIfam" id="TIGR00732">
    <property type="entry name" value="dprA"/>
    <property type="match status" value="1"/>
</dbReference>
<keyword evidence="5" id="KW-1185">Reference proteome</keyword>
<reference evidence="4 5" key="1">
    <citation type="submission" date="2018-08" db="EMBL/GenBank/DDBJ databases">
        <title>Murine metabolic-syndrome-specific gut microbial biobank.</title>
        <authorList>
            <person name="Liu C."/>
        </authorList>
    </citation>
    <scope>NUCLEOTIDE SEQUENCE [LARGE SCALE GENOMIC DNA]</scope>
    <source>
        <strain evidence="4 5">28</strain>
    </source>
</reference>
<gene>
    <name evidence="4" type="primary">dprA</name>
    <name evidence="4" type="ORF">D0435_03870</name>
</gene>
<dbReference type="AlphaFoldDB" id="A0A845QH65"/>
<sequence length="285" mass="30963">MVKGKITNTDSFFPKELKNHEPAMKTLYYAGNLQLLEERAIAVVGSRNCTQYGRTVAKSIGAKCAENGVILVSGLARGIDTAAHKGALEAGGNTIAVVGGGTEYYYPSENRKLQQEIAEKGLLLSIHEHGYQPKPYDFPVRNRIISSLCEHVVVVEAGNQSGALITAVDAVEKGRGVYAVPGNITSHFSFGTNQLIRDGAMPLIFIDDLFIDMGLKPNINETIEANLGDAEKKVFEVIKNDGEVTIDQIYHKTNMKLSEISGIITILEMKGLIFSSLGKVFVAKF</sequence>
<evidence type="ECO:0000259" key="3">
    <source>
        <dbReference type="Pfam" id="PF17782"/>
    </source>
</evidence>
<dbReference type="InterPro" id="IPR041614">
    <property type="entry name" value="DprA_WH"/>
</dbReference>
<dbReference type="Proteomes" id="UP000446866">
    <property type="component" value="Unassembled WGS sequence"/>
</dbReference>
<evidence type="ECO:0000313" key="5">
    <source>
        <dbReference type="Proteomes" id="UP000446866"/>
    </source>
</evidence>
<evidence type="ECO:0000256" key="1">
    <source>
        <dbReference type="ARBA" id="ARBA00006525"/>
    </source>
</evidence>
<evidence type="ECO:0000313" key="4">
    <source>
        <dbReference type="EMBL" id="NBH60796.1"/>
    </source>
</evidence>
<comment type="caution">
    <text evidence="4">The sequence shown here is derived from an EMBL/GenBank/DDBJ whole genome shotgun (WGS) entry which is preliminary data.</text>
</comment>
<comment type="similarity">
    <text evidence="1">Belongs to the DprA/Smf family.</text>
</comment>
<feature type="domain" description="Smf/DprA SLOG" evidence="2">
    <location>
        <begin position="6"/>
        <end position="211"/>
    </location>
</feature>
<dbReference type="InterPro" id="IPR003488">
    <property type="entry name" value="DprA"/>
</dbReference>
<dbReference type="Pfam" id="PF02481">
    <property type="entry name" value="DNA_processg_A"/>
    <property type="match status" value="1"/>
</dbReference>
<dbReference type="RefSeq" id="WP_160201092.1">
    <property type="nucleotide sequence ID" value="NZ_QXWK01000005.1"/>
</dbReference>
<evidence type="ECO:0000259" key="2">
    <source>
        <dbReference type="Pfam" id="PF02481"/>
    </source>
</evidence>
<dbReference type="PANTHER" id="PTHR43022:SF1">
    <property type="entry name" value="PROTEIN SMF"/>
    <property type="match status" value="1"/>
</dbReference>
<organism evidence="4 5">
    <name type="scientific">Anaerotruncus colihominis</name>
    <dbReference type="NCBI Taxonomy" id="169435"/>
    <lineage>
        <taxon>Bacteria</taxon>
        <taxon>Bacillati</taxon>
        <taxon>Bacillota</taxon>
        <taxon>Clostridia</taxon>
        <taxon>Eubacteriales</taxon>
        <taxon>Oscillospiraceae</taxon>
        <taxon>Anaerotruncus</taxon>
    </lineage>
</organism>
<dbReference type="SUPFAM" id="SSF102405">
    <property type="entry name" value="MCP/YpsA-like"/>
    <property type="match status" value="1"/>
</dbReference>
<feature type="domain" description="DprA winged helix" evidence="3">
    <location>
        <begin position="224"/>
        <end position="275"/>
    </location>
</feature>
<dbReference type="PANTHER" id="PTHR43022">
    <property type="entry name" value="PROTEIN SMF"/>
    <property type="match status" value="1"/>
</dbReference>
<accession>A0A845QH65</accession>
<dbReference type="SUPFAM" id="SSF46785">
    <property type="entry name" value="Winged helix' DNA-binding domain"/>
    <property type="match status" value="1"/>
</dbReference>
<dbReference type="InterPro" id="IPR057666">
    <property type="entry name" value="DrpA_SLOG"/>
</dbReference>
<proteinExistence type="inferred from homology"/>
<dbReference type="InterPro" id="IPR036390">
    <property type="entry name" value="WH_DNA-bd_sf"/>
</dbReference>
<protein>
    <submittedName>
        <fullName evidence="4">DNA-protecting protein DprA</fullName>
    </submittedName>
</protein>
<dbReference type="GO" id="GO:0009294">
    <property type="term" value="P:DNA-mediated transformation"/>
    <property type="evidence" value="ECO:0007669"/>
    <property type="project" value="InterPro"/>
</dbReference>
<name>A0A845QH65_9FIRM</name>
<dbReference type="Gene3D" id="3.40.50.450">
    <property type="match status" value="1"/>
</dbReference>